<dbReference type="CDD" id="cd06853">
    <property type="entry name" value="GT_WecA_like"/>
    <property type="match status" value="1"/>
</dbReference>
<dbReference type="AlphaFoldDB" id="A0A2H0TZQ9"/>
<accession>A0A2H0TZQ9</accession>
<comment type="subcellular location">
    <subcellularLocation>
        <location evidence="1">Cell membrane</location>
        <topology evidence="1">Multi-pass membrane protein</topology>
    </subcellularLocation>
</comment>
<dbReference type="GO" id="GO:0044038">
    <property type="term" value="P:cell wall macromolecule biosynthetic process"/>
    <property type="evidence" value="ECO:0007669"/>
    <property type="project" value="TreeGrafter"/>
</dbReference>
<feature type="transmembrane region" description="Helical" evidence="7">
    <location>
        <begin position="20"/>
        <end position="42"/>
    </location>
</feature>
<name>A0A2H0TZQ9_9BACT</name>
<protein>
    <recommendedName>
        <fullName evidence="10">Undecaprenyl-phosphate alpha-N-acetylglucosaminyl 1-phosphate transferase</fullName>
    </recommendedName>
</protein>
<keyword evidence="2" id="KW-1003">Cell membrane</keyword>
<evidence type="ECO:0000313" key="8">
    <source>
        <dbReference type="EMBL" id="PIR78721.1"/>
    </source>
</evidence>
<evidence type="ECO:0000256" key="2">
    <source>
        <dbReference type="ARBA" id="ARBA00022475"/>
    </source>
</evidence>
<dbReference type="Proteomes" id="UP000230852">
    <property type="component" value="Unassembled WGS sequence"/>
</dbReference>
<proteinExistence type="predicted"/>
<evidence type="ECO:0000256" key="7">
    <source>
        <dbReference type="SAM" id="Phobius"/>
    </source>
</evidence>
<keyword evidence="3" id="KW-0808">Transferase</keyword>
<evidence type="ECO:0000256" key="1">
    <source>
        <dbReference type="ARBA" id="ARBA00004651"/>
    </source>
</evidence>
<feature type="transmembrane region" description="Helical" evidence="7">
    <location>
        <begin position="247"/>
        <end position="266"/>
    </location>
</feature>
<feature type="transmembrane region" description="Helical" evidence="7">
    <location>
        <begin position="346"/>
        <end position="364"/>
    </location>
</feature>
<gene>
    <name evidence="8" type="ORF">COU28_00015</name>
</gene>
<keyword evidence="6 7" id="KW-0472">Membrane</keyword>
<dbReference type="GO" id="GO:0071555">
    <property type="term" value="P:cell wall organization"/>
    <property type="evidence" value="ECO:0007669"/>
    <property type="project" value="TreeGrafter"/>
</dbReference>
<dbReference type="Pfam" id="PF00953">
    <property type="entry name" value="Glycos_transf_4"/>
    <property type="match status" value="1"/>
</dbReference>
<dbReference type="EMBL" id="PFBU01000001">
    <property type="protein sequence ID" value="PIR78721.1"/>
    <property type="molecule type" value="Genomic_DNA"/>
</dbReference>
<dbReference type="PANTHER" id="PTHR22926:SF3">
    <property type="entry name" value="UNDECAPRENYL-PHOSPHATE ALPHA-N-ACETYLGLUCOSAMINYL 1-PHOSPHATE TRANSFERASE"/>
    <property type="match status" value="1"/>
</dbReference>
<evidence type="ECO:0000313" key="9">
    <source>
        <dbReference type="Proteomes" id="UP000230852"/>
    </source>
</evidence>
<evidence type="ECO:0000256" key="4">
    <source>
        <dbReference type="ARBA" id="ARBA00022692"/>
    </source>
</evidence>
<feature type="transmembrane region" description="Helical" evidence="7">
    <location>
        <begin position="158"/>
        <end position="181"/>
    </location>
</feature>
<feature type="transmembrane region" description="Helical" evidence="7">
    <location>
        <begin position="126"/>
        <end position="146"/>
    </location>
</feature>
<dbReference type="InterPro" id="IPR000715">
    <property type="entry name" value="Glycosyl_transferase_4"/>
</dbReference>
<dbReference type="GO" id="GO:0005886">
    <property type="term" value="C:plasma membrane"/>
    <property type="evidence" value="ECO:0007669"/>
    <property type="project" value="UniProtKB-SubCell"/>
</dbReference>
<sequence>MNIALYWNFAIIPVDYMIIYLFYFSFTFTVSIIVTFFVAMIMRKLGIVDKAGKEKRKIHKKTIALGGGLVIFFSFFLSVLLTWFFTDNFTYEIVGRNLLGLFFGSLILVIGGILDDKYILRPKLQIAFPILATLIIILAGIGPHIISNPFGGIVRLDFWQVNFGSLGNFVVIADLLVFFWLMGMMFTTKFLDGLDGLVSGIVSIGALVLFFFSLQSQWYQPDVAMLSIILAGATLGFLVWNWFPAKIFLGEGGSLLTGFLLGSLAIISGGKIAITLLVMAVPILDVARVIIRRIKNKKPVYVGDNEHLHFRLLETGLSQKQAVLLLYSISFLFGLSALFLQSKQKLFALIFLFVVMLLLGIWFSKKKSGMTK</sequence>
<evidence type="ECO:0000256" key="5">
    <source>
        <dbReference type="ARBA" id="ARBA00022989"/>
    </source>
</evidence>
<feature type="transmembrane region" description="Helical" evidence="7">
    <location>
        <begin position="193"/>
        <end position="212"/>
    </location>
</feature>
<keyword evidence="4 7" id="KW-0812">Transmembrane</keyword>
<organism evidence="8 9">
    <name type="scientific">Candidatus Magasanikbacteria bacterium CG10_big_fil_rev_8_21_14_0_10_36_16</name>
    <dbReference type="NCBI Taxonomy" id="1974645"/>
    <lineage>
        <taxon>Bacteria</taxon>
        <taxon>Candidatus Magasanikiibacteriota</taxon>
    </lineage>
</organism>
<dbReference type="GO" id="GO:0016780">
    <property type="term" value="F:phosphotransferase activity, for other substituted phosphate groups"/>
    <property type="evidence" value="ECO:0007669"/>
    <property type="project" value="InterPro"/>
</dbReference>
<feature type="transmembrane region" description="Helical" evidence="7">
    <location>
        <begin position="272"/>
        <end position="291"/>
    </location>
</feature>
<feature type="transmembrane region" description="Helical" evidence="7">
    <location>
        <begin position="218"/>
        <end position="240"/>
    </location>
</feature>
<feature type="transmembrane region" description="Helical" evidence="7">
    <location>
        <begin position="63"/>
        <end position="85"/>
    </location>
</feature>
<feature type="transmembrane region" description="Helical" evidence="7">
    <location>
        <begin position="97"/>
        <end position="114"/>
    </location>
</feature>
<feature type="transmembrane region" description="Helical" evidence="7">
    <location>
        <begin position="322"/>
        <end position="340"/>
    </location>
</feature>
<comment type="caution">
    <text evidence="8">The sequence shown here is derived from an EMBL/GenBank/DDBJ whole genome shotgun (WGS) entry which is preliminary data.</text>
</comment>
<dbReference type="PANTHER" id="PTHR22926">
    <property type="entry name" value="PHOSPHO-N-ACETYLMURAMOYL-PENTAPEPTIDE-TRANSFERASE"/>
    <property type="match status" value="1"/>
</dbReference>
<evidence type="ECO:0000256" key="3">
    <source>
        <dbReference type="ARBA" id="ARBA00022679"/>
    </source>
</evidence>
<reference evidence="9" key="1">
    <citation type="submission" date="2017-09" db="EMBL/GenBank/DDBJ databases">
        <title>Depth-based differentiation of microbial function through sediment-hosted aquifers and enrichment of novel symbionts in the deep terrestrial subsurface.</title>
        <authorList>
            <person name="Probst A.J."/>
            <person name="Ladd B."/>
            <person name="Jarett J.K."/>
            <person name="Geller-Mcgrath D.E."/>
            <person name="Sieber C.M.K."/>
            <person name="Emerson J.B."/>
            <person name="Anantharaman K."/>
            <person name="Thomas B.C."/>
            <person name="Malmstrom R."/>
            <person name="Stieglmeier M."/>
            <person name="Klingl A."/>
            <person name="Woyke T."/>
            <person name="Ryan C.M."/>
            <person name="Banfield J.F."/>
        </authorList>
    </citation>
    <scope>NUCLEOTIDE SEQUENCE [LARGE SCALE GENOMIC DNA]</scope>
</reference>
<keyword evidence="5 7" id="KW-1133">Transmembrane helix</keyword>
<evidence type="ECO:0000256" key="6">
    <source>
        <dbReference type="ARBA" id="ARBA00023136"/>
    </source>
</evidence>
<dbReference type="GO" id="GO:0009103">
    <property type="term" value="P:lipopolysaccharide biosynthetic process"/>
    <property type="evidence" value="ECO:0007669"/>
    <property type="project" value="TreeGrafter"/>
</dbReference>
<evidence type="ECO:0008006" key="10">
    <source>
        <dbReference type="Google" id="ProtNLM"/>
    </source>
</evidence>